<evidence type="ECO:0000259" key="9">
    <source>
        <dbReference type="PROSITE" id="PS51202"/>
    </source>
</evidence>
<sequence>MKVVIAGAGSVGRSVARELLGKGHEALLIDRSKDAIRRDRVPGAAWLLGDACELGGLEDADLARADVVVAATGDDKTNLVLSLLAKTEFGVPRTVARVNNPRNEWLFDANWGVDVAVSTPRLMTALVEEAVEVGGLVHLLSLERGRATLMEFTVHHTASVEDRRVGDITWPADSVLVAIVRSGRAFAPAADDLIVGADELFFLAAPEGEARLRTLLGAEESEAAPEADRRADDDDEDDGSEGSGGEGADGAAEVPADLEEAGGDAERA</sequence>
<dbReference type="SUPFAM" id="SSF51735">
    <property type="entry name" value="NAD(P)-binding Rossmann-fold domains"/>
    <property type="match status" value="1"/>
</dbReference>
<evidence type="ECO:0000256" key="1">
    <source>
        <dbReference type="ARBA" id="ARBA00017378"/>
    </source>
</evidence>
<dbReference type="Pfam" id="PF02254">
    <property type="entry name" value="TrkA_N"/>
    <property type="match status" value="1"/>
</dbReference>
<dbReference type="AlphaFoldDB" id="A0A6N9HB91"/>
<keyword evidence="11" id="KW-1185">Reference proteome</keyword>
<evidence type="ECO:0000256" key="2">
    <source>
        <dbReference type="ARBA" id="ARBA00022448"/>
    </source>
</evidence>
<feature type="domain" description="RCK C-terminal" evidence="9">
    <location>
        <begin position="137"/>
        <end position="218"/>
    </location>
</feature>
<reference evidence="10 11" key="1">
    <citation type="submission" date="2020-01" db="EMBL/GenBank/DDBJ databases">
        <authorList>
            <person name="Deng T."/>
        </authorList>
    </citation>
    <scope>NUCLEOTIDE SEQUENCE [LARGE SCALE GENOMIC DNA]</scope>
    <source>
        <strain evidence="10 11">5221</strain>
    </source>
</reference>
<evidence type="ECO:0000256" key="7">
    <source>
        <dbReference type="SAM" id="MobiDB-lite"/>
    </source>
</evidence>
<feature type="domain" description="RCK N-terminal" evidence="8">
    <location>
        <begin position="1"/>
        <end position="117"/>
    </location>
</feature>
<dbReference type="PROSITE" id="PS51201">
    <property type="entry name" value="RCK_N"/>
    <property type="match status" value="1"/>
</dbReference>
<dbReference type="SUPFAM" id="SSF116726">
    <property type="entry name" value="TrkA C-terminal domain-like"/>
    <property type="match status" value="1"/>
</dbReference>
<dbReference type="PANTHER" id="PTHR43833">
    <property type="entry name" value="POTASSIUM CHANNEL PROTEIN 2-RELATED-RELATED"/>
    <property type="match status" value="1"/>
</dbReference>
<feature type="region of interest" description="Disordered" evidence="7">
    <location>
        <begin position="217"/>
        <end position="268"/>
    </location>
</feature>
<keyword evidence="4" id="KW-0630">Potassium</keyword>
<dbReference type="Gene3D" id="3.30.70.1450">
    <property type="entry name" value="Regulator of K+ conductance, C-terminal domain"/>
    <property type="match status" value="1"/>
</dbReference>
<accession>A0A6N9HB91</accession>
<dbReference type="InterPro" id="IPR006036">
    <property type="entry name" value="K_uptake_TrkA"/>
</dbReference>
<dbReference type="EMBL" id="WWEQ01000074">
    <property type="protein sequence ID" value="MYM20754.1"/>
    <property type="molecule type" value="Genomic_DNA"/>
</dbReference>
<dbReference type="PANTHER" id="PTHR43833:SF5">
    <property type="entry name" value="TRK SYSTEM POTASSIUM UPTAKE PROTEIN TRKA"/>
    <property type="match status" value="1"/>
</dbReference>
<dbReference type="InterPro" id="IPR003148">
    <property type="entry name" value="RCK_N"/>
</dbReference>
<gene>
    <name evidence="10" type="ORF">GSY69_12485</name>
</gene>
<dbReference type="GO" id="GO:0015079">
    <property type="term" value="F:potassium ion transmembrane transporter activity"/>
    <property type="evidence" value="ECO:0007669"/>
    <property type="project" value="InterPro"/>
</dbReference>
<organism evidence="10 11">
    <name type="scientific">Brevibacterium rongguiense</name>
    <dbReference type="NCBI Taxonomy" id="2695267"/>
    <lineage>
        <taxon>Bacteria</taxon>
        <taxon>Bacillati</taxon>
        <taxon>Actinomycetota</taxon>
        <taxon>Actinomycetes</taxon>
        <taxon>Micrococcales</taxon>
        <taxon>Brevibacteriaceae</taxon>
        <taxon>Brevibacterium</taxon>
    </lineage>
</organism>
<feature type="compositionally biased region" description="Acidic residues" evidence="7">
    <location>
        <begin position="256"/>
        <end position="268"/>
    </location>
</feature>
<evidence type="ECO:0000256" key="6">
    <source>
        <dbReference type="ARBA" id="ARBA00023065"/>
    </source>
</evidence>
<dbReference type="InterPro" id="IPR006037">
    <property type="entry name" value="RCK_C"/>
</dbReference>
<protein>
    <recommendedName>
        <fullName evidence="1">Trk system potassium uptake protein TrkA</fullName>
    </recommendedName>
</protein>
<keyword evidence="5" id="KW-0520">NAD</keyword>
<evidence type="ECO:0000313" key="11">
    <source>
        <dbReference type="Proteomes" id="UP000469215"/>
    </source>
</evidence>
<dbReference type="Proteomes" id="UP000469215">
    <property type="component" value="Unassembled WGS sequence"/>
</dbReference>
<dbReference type="InterPro" id="IPR036291">
    <property type="entry name" value="NAD(P)-bd_dom_sf"/>
</dbReference>
<dbReference type="InterPro" id="IPR036721">
    <property type="entry name" value="RCK_C_sf"/>
</dbReference>
<evidence type="ECO:0000256" key="4">
    <source>
        <dbReference type="ARBA" id="ARBA00022958"/>
    </source>
</evidence>
<dbReference type="InterPro" id="IPR050721">
    <property type="entry name" value="Trk_Ktr_HKT_K-transport"/>
</dbReference>
<evidence type="ECO:0000259" key="8">
    <source>
        <dbReference type="PROSITE" id="PS51201"/>
    </source>
</evidence>
<evidence type="ECO:0000256" key="5">
    <source>
        <dbReference type="ARBA" id="ARBA00023027"/>
    </source>
</evidence>
<proteinExistence type="predicted"/>
<name>A0A6N9HB91_9MICO</name>
<dbReference type="Gene3D" id="3.40.50.720">
    <property type="entry name" value="NAD(P)-binding Rossmann-like Domain"/>
    <property type="match status" value="1"/>
</dbReference>
<evidence type="ECO:0000256" key="3">
    <source>
        <dbReference type="ARBA" id="ARBA00022538"/>
    </source>
</evidence>
<comment type="caution">
    <text evidence="10">The sequence shown here is derived from an EMBL/GenBank/DDBJ whole genome shotgun (WGS) entry which is preliminary data.</text>
</comment>
<dbReference type="PRINTS" id="PR00335">
    <property type="entry name" value="KUPTAKETRKA"/>
</dbReference>
<keyword evidence="3" id="KW-0633">Potassium transport</keyword>
<keyword evidence="6" id="KW-0406">Ion transport</keyword>
<dbReference type="GO" id="GO:0005886">
    <property type="term" value="C:plasma membrane"/>
    <property type="evidence" value="ECO:0007669"/>
    <property type="project" value="InterPro"/>
</dbReference>
<evidence type="ECO:0000313" key="10">
    <source>
        <dbReference type="EMBL" id="MYM20754.1"/>
    </source>
</evidence>
<dbReference type="RefSeq" id="WP_160954164.1">
    <property type="nucleotide sequence ID" value="NZ_WWEQ01000074.1"/>
</dbReference>
<dbReference type="PROSITE" id="PS51202">
    <property type="entry name" value="RCK_C"/>
    <property type="match status" value="1"/>
</dbReference>
<keyword evidence="2" id="KW-0813">Transport</keyword>
<dbReference type="Pfam" id="PF02080">
    <property type="entry name" value="TrkA_C"/>
    <property type="match status" value="1"/>
</dbReference>